<accession>A0A2H0CUF4</accession>
<dbReference type="AlphaFoldDB" id="A0A2H0CUF4"/>
<sequence length="109" mass="12716">MSKRQEQVKELLNRLAAAFFSDIAGTHSLITVTGVTIAKDFARATVFISVLPEQAEHEALSFAKRKRSDLREYIRQNTDLRRLPRIEIEIDQGEQHRRRIDELLREDKN</sequence>
<organism evidence="2 3">
    <name type="scientific">Candidatus Lloydbacteria bacterium CG22_combo_CG10-13_8_21_14_all_47_15</name>
    <dbReference type="NCBI Taxonomy" id="1974635"/>
    <lineage>
        <taxon>Bacteria</taxon>
        <taxon>Candidatus Lloydiibacteriota</taxon>
    </lineage>
</organism>
<dbReference type="SUPFAM" id="SSF89919">
    <property type="entry name" value="Ribosome-binding factor A, RbfA"/>
    <property type="match status" value="1"/>
</dbReference>
<dbReference type="EMBL" id="PCTL01000019">
    <property type="protein sequence ID" value="PIP73496.1"/>
    <property type="molecule type" value="Genomic_DNA"/>
</dbReference>
<dbReference type="Gene3D" id="3.30.300.20">
    <property type="match status" value="1"/>
</dbReference>
<evidence type="ECO:0000313" key="3">
    <source>
        <dbReference type="Proteomes" id="UP000230638"/>
    </source>
</evidence>
<evidence type="ECO:0000256" key="1">
    <source>
        <dbReference type="ARBA" id="ARBA00022517"/>
    </source>
</evidence>
<reference evidence="2 3" key="1">
    <citation type="submission" date="2017-09" db="EMBL/GenBank/DDBJ databases">
        <title>Depth-based differentiation of microbial function through sediment-hosted aquifers and enrichment of novel symbionts in the deep terrestrial subsurface.</title>
        <authorList>
            <person name="Probst A.J."/>
            <person name="Ladd B."/>
            <person name="Jarett J.K."/>
            <person name="Geller-Mcgrath D.E."/>
            <person name="Sieber C.M."/>
            <person name="Emerson J.B."/>
            <person name="Anantharaman K."/>
            <person name="Thomas B.C."/>
            <person name="Malmstrom R."/>
            <person name="Stieglmeier M."/>
            <person name="Klingl A."/>
            <person name="Woyke T."/>
            <person name="Ryan C.M."/>
            <person name="Banfield J.F."/>
        </authorList>
    </citation>
    <scope>NUCLEOTIDE SEQUENCE [LARGE SCALE GENOMIC DNA]</scope>
    <source>
        <strain evidence="2">CG22_combo_CG10-13_8_21_14_all_47_15</strain>
    </source>
</reference>
<evidence type="ECO:0008006" key="4">
    <source>
        <dbReference type="Google" id="ProtNLM"/>
    </source>
</evidence>
<protein>
    <recommendedName>
        <fullName evidence="4">Ribosome-binding factor A</fullName>
    </recommendedName>
</protein>
<dbReference type="Pfam" id="PF02033">
    <property type="entry name" value="RBFA"/>
    <property type="match status" value="1"/>
</dbReference>
<dbReference type="InterPro" id="IPR015946">
    <property type="entry name" value="KH_dom-like_a/b"/>
</dbReference>
<keyword evidence="1" id="KW-0690">Ribosome biogenesis</keyword>
<comment type="caution">
    <text evidence="2">The sequence shown here is derived from an EMBL/GenBank/DDBJ whole genome shotgun (WGS) entry which is preliminary data.</text>
</comment>
<evidence type="ECO:0000313" key="2">
    <source>
        <dbReference type="EMBL" id="PIP73496.1"/>
    </source>
</evidence>
<dbReference type="InterPro" id="IPR023799">
    <property type="entry name" value="RbfA_dom_sf"/>
</dbReference>
<dbReference type="GO" id="GO:0006364">
    <property type="term" value="P:rRNA processing"/>
    <property type="evidence" value="ECO:0007669"/>
    <property type="project" value="InterPro"/>
</dbReference>
<dbReference type="Proteomes" id="UP000230638">
    <property type="component" value="Unassembled WGS sequence"/>
</dbReference>
<dbReference type="InterPro" id="IPR000238">
    <property type="entry name" value="RbfA"/>
</dbReference>
<name>A0A2H0CUF4_9BACT</name>
<gene>
    <name evidence="2" type="ORF">COW88_01705</name>
</gene>
<proteinExistence type="predicted"/>